<sequence length="228" mass="25860">MKGVIMNFSEFAESRKSVRGFLDKPVPKELIEEIINGAKWAPSSYNTQTWHIHAVGGEVLNKIREGNVEETMAGKPHVRDFPYKEDYEGDHRRKQIDVAIQLFEAMGIEREDKERRMDWMLRGFRQFSAPVSLVLTYDKYLEPAAITHFGLGSLAYGIVLSAWEKGIGCVINGQGIMQSDIVRKHANIPDDQNIMICIALGYPDKDFAANDVRSVRADNSEFLTYVGF</sequence>
<dbReference type="PANTHER" id="PTHR43673:SF10">
    <property type="entry name" value="NADH DEHYDROGENASE_NAD(P)H NITROREDUCTASE XCC3605-RELATED"/>
    <property type="match status" value="1"/>
</dbReference>
<reference evidence="4" key="1">
    <citation type="journal article" date="2003" name="Proc. Natl. Acad. Sci. U.S.A.">
        <title>Proteorhodopsin genes are distributed among divergent marine bacterial taxa.</title>
        <authorList>
            <person name="De La Torre J.R."/>
            <person name="Christianson L.M."/>
            <person name="Beja O."/>
            <person name="Suzuki M.T."/>
            <person name="Karl D.M."/>
            <person name="Heidelberg J."/>
            <person name="DeLong E.F."/>
        </authorList>
    </citation>
    <scope>NUCLEOTIDE SEQUENCE</scope>
</reference>
<dbReference type="PANTHER" id="PTHR43673">
    <property type="entry name" value="NAD(P)H NITROREDUCTASE YDGI-RELATED"/>
    <property type="match status" value="1"/>
</dbReference>
<evidence type="ECO:0000313" key="4">
    <source>
        <dbReference type="EMBL" id="AAR05188.1"/>
    </source>
</evidence>
<dbReference type="EMBL" id="AY372452">
    <property type="protein sequence ID" value="AAR05188.1"/>
    <property type="molecule type" value="Genomic_DNA"/>
</dbReference>
<accession>Q6UD52</accession>
<reference evidence="4" key="2">
    <citation type="submission" date="2003-08" db="EMBL/GenBank/DDBJ databases">
        <authorList>
            <person name="de la Torre J.R."/>
            <person name="Christianson L.M."/>
            <person name="Beja O."/>
            <person name="Suzuki M.T."/>
            <person name="Karl D.M."/>
            <person name="Heidelberg J.F."/>
            <person name="DeLong E.F."/>
        </authorList>
    </citation>
    <scope>NUCLEOTIDE SEQUENCE</scope>
</reference>
<feature type="domain" description="Nitroreductase" evidence="3">
    <location>
        <begin position="13"/>
        <end position="202"/>
    </location>
</feature>
<evidence type="ECO:0000256" key="2">
    <source>
        <dbReference type="ARBA" id="ARBA00023002"/>
    </source>
</evidence>
<dbReference type="AlphaFoldDB" id="Q6UD52"/>
<dbReference type="Gene3D" id="3.40.109.10">
    <property type="entry name" value="NADH Oxidase"/>
    <property type="match status" value="1"/>
</dbReference>
<dbReference type="SUPFAM" id="SSF55469">
    <property type="entry name" value="FMN-dependent nitroreductase-like"/>
    <property type="match status" value="1"/>
</dbReference>
<evidence type="ECO:0000256" key="1">
    <source>
        <dbReference type="ARBA" id="ARBA00007118"/>
    </source>
</evidence>
<protein>
    <submittedName>
        <fullName evidence="4">Predicted nitroreductase</fullName>
    </submittedName>
</protein>
<dbReference type="CDD" id="cd02136">
    <property type="entry name" value="PnbA_NfnB-like"/>
    <property type="match status" value="1"/>
</dbReference>
<dbReference type="InterPro" id="IPR000415">
    <property type="entry name" value="Nitroreductase-like"/>
</dbReference>
<organism evidence="4">
    <name type="scientific">uncultured marine proteobacterium ANT8C10</name>
    <dbReference type="NCBI Taxonomy" id="248047"/>
    <lineage>
        <taxon>Bacteria</taxon>
        <taxon>Pseudomonadati</taxon>
        <taxon>Pseudomonadota</taxon>
        <taxon>environmental samples</taxon>
    </lineage>
</organism>
<comment type="similarity">
    <text evidence="1">Belongs to the nitroreductase family.</text>
</comment>
<dbReference type="GO" id="GO:0016491">
    <property type="term" value="F:oxidoreductase activity"/>
    <property type="evidence" value="ECO:0007669"/>
    <property type="project" value="UniProtKB-KW"/>
</dbReference>
<proteinExistence type="inferred from homology"/>
<dbReference type="Pfam" id="PF00881">
    <property type="entry name" value="Nitroreductase"/>
    <property type="match status" value="1"/>
</dbReference>
<name>Q6UD52_9PROT</name>
<gene>
    <name evidence="4" type="ORF">ANT8C10.13</name>
</gene>
<evidence type="ECO:0000259" key="3">
    <source>
        <dbReference type="Pfam" id="PF00881"/>
    </source>
</evidence>
<dbReference type="InterPro" id="IPR029479">
    <property type="entry name" value="Nitroreductase"/>
</dbReference>
<keyword evidence="2" id="KW-0560">Oxidoreductase</keyword>